<gene>
    <name evidence="2" type="ORF">FAB82_04565</name>
</gene>
<dbReference type="Pfam" id="PF02627">
    <property type="entry name" value="CMD"/>
    <property type="match status" value="1"/>
</dbReference>
<evidence type="ECO:0000313" key="3">
    <source>
        <dbReference type="Proteomes" id="UP000308760"/>
    </source>
</evidence>
<reference evidence="2 3" key="2">
    <citation type="submission" date="2019-05" db="EMBL/GenBank/DDBJ databases">
        <title>Glycomyces buryatensis sp. nov.</title>
        <authorList>
            <person name="Nikitina E."/>
        </authorList>
    </citation>
    <scope>NUCLEOTIDE SEQUENCE [LARGE SCALE GENOMIC DNA]</scope>
    <source>
        <strain evidence="2 3">18</strain>
    </source>
</reference>
<dbReference type="InterPro" id="IPR029032">
    <property type="entry name" value="AhpD-like"/>
</dbReference>
<dbReference type="Proteomes" id="UP000308760">
    <property type="component" value="Unassembled WGS sequence"/>
</dbReference>
<dbReference type="RefSeq" id="WP_136533358.1">
    <property type="nucleotide sequence ID" value="NZ_STGY01000016.1"/>
</dbReference>
<dbReference type="SUPFAM" id="SSF69118">
    <property type="entry name" value="AhpD-like"/>
    <property type="match status" value="1"/>
</dbReference>
<evidence type="ECO:0000259" key="1">
    <source>
        <dbReference type="Pfam" id="PF02627"/>
    </source>
</evidence>
<comment type="caution">
    <text evidence="2">The sequence shown here is derived from an EMBL/GenBank/DDBJ whole genome shotgun (WGS) entry which is preliminary data.</text>
</comment>
<dbReference type="PANTHER" id="PTHR34846">
    <property type="entry name" value="4-CARBOXYMUCONOLACTONE DECARBOXYLASE FAMILY PROTEIN (AFU_ORTHOLOGUE AFUA_6G11590)"/>
    <property type="match status" value="1"/>
</dbReference>
<dbReference type="AlphaFoldDB" id="A0A4S8QDZ4"/>
<evidence type="ECO:0000313" key="2">
    <source>
        <dbReference type="EMBL" id="THV42793.1"/>
    </source>
</evidence>
<sequence>MSLKSRLSSPIKHNPAIAKVAQAVNSVNDGVIPQTTADLMGLRVGQIVGSSYLTSRIVRESENSKERLDSVATWWDATCFTDAERAALALAEAVHTPATSRGRVSDELYAEAAKHYDEREITTITAILGQIGYFIPLALIGLPIPGVSPAEQWTD</sequence>
<organism evidence="2 3">
    <name type="scientific">Glycomyces buryatensis</name>
    <dbReference type="NCBI Taxonomy" id="2570927"/>
    <lineage>
        <taxon>Bacteria</taxon>
        <taxon>Bacillati</taxon>
        <taxon>Actinomycetota</taxon>
        <taxon>Actinomycetes</taxon>
        <taxon>Glycomycetales</taxon>
        <taxon>Glycomycetaceae</taxon>
        <taxon>Glycomyces</taxon>
    </lineage>
</organism>
<name>A0A4S8QDZ4_9ACTN</name>
<dbReference type="OrthoDB" id="4543687at2"/>
<dbReference type="EMBL" id="STGY01000016">
    <property type="protein sequence ID" value="THV42793.1"/>
    <property type="molecule type" value="Genomic_DNA"/>
</dbReference>
<dbReference type="GO" id="GO:0051920">
    <property type="term" value="F:peroxiredoxin activity"/>
    <property type="evidence" value="ECO:0007669"/>
    <property type="project" value="InterPro"/>
</dbReference>
<protein>
    <submittedName>
        <fullName evidence="2">Carboxymuconolactone decarboxylase family protein</fullName>
    </submittedName>
</protein>
<feature type="domain" description="Carboxymuconolactone decarboxylase-like" evidence="1">
    <location>
        <begin position="17"/>
        <end position="93"/>
    </location>
</feature>
<accession>A0A4S8QDZ4</accession>
<dbReference type="Gene3D" id="1.20.1290.10">
    <property type="entry name" value="AhpD-like"/>
    <property type="match status" value="1"/>
</dbReference>
<proteinExistence type="predicted"/>
<reference evidence="3" key="1">
    <citation type="submission" date="2019-04" db="EMBL/GenBank/DDBJ databases">
        <title>Nocardioides xinjiangensis sp. nov.</title>
        <authorList>
            <person name="Liu S."/>
        </authorList>
    </citation>
    <scope>NUCLEOTIDE SEQUENCE [LARGE SCALE GENOMIC DNA]</scope>
    <source>
        <strain evidence="3">18</strain>
    </source>
</reference>
<dbReference type="InterPro" id="IPR003779">
    <property type="entry name" value="CMD-like"/>
</dbReference>
<keyword evidence="3" id="KW-1185">Reference proteome</keyword>
<dbReference type="PANTHER" id="PTHR34846:SF10">
    <property type="entry name" value="CYTOPLASMIC PROTEIN"/>
    <property type="match status" value="1"/>
</dbReference>